<feature type="region of interest" description="Disordered" evidence="1">
    <location>
        <begin position="18"/>
        <end position="39"/>
    </location>
</feature>
<protein>
    <submittedName>
        <fullName evidence="2">Unannotated protein</fullName>
    </submittedName>
</protein>
<dbReference type="Gene3D" id="3.40.50.720">
    <property type="entry name" value="NAD(P)-binding Rossmann-like Domain"/>
    <property type="match status" value="1"/>
</dbReference>
<sequence>MKLNTSMANNLDSLTRSTRAALPSQELTGDSTEDSTSESTAAKRYSLIRGCSLFEHNQGLVIGNLNRVATVTSNFQRSALAQLAQGEDPMANLYEPIRGEISTFILLLDSLGFLNHINAALTLPRRNLENKARVSNGDALDLAINQLNVRSAPELMQSEWIDGCGDGGTSTVAGRSQYVIELSGRSRVITLLYSLLLASGVTRVRFADDLRQCVIGDLDIGFGAITASDLGSNYYEILESRRRAISLFPIDRNERFTNDGSLPLLTAHCGDVDPELMTQWSNQRQPYLLIHMPIGDELAIGPLVEPGKSPCIRCLSLYERDHFGFTRTQRIPLTEIKDFPAIAAHYVAALAASKILHFIDDTTSMRKINPGKTNNNRATGLGEISYINLQHLTEPQVVAIARHPLCGCDK</sequence>
<organism evidence="2">
    <name type="scientific">freshwater metagenome</name>
    <dbReference type="NCBI Taxonomy" id="449393"/>
    <lineage>
        <taxon>unclassified sequences</taxon>
        <taxon>metagenomes</taxon>
        <taxon>ecological metagenomes</taxon>
    </lineage>
</organism>
<gene>
    <name evidence="2" type="ORF">UFOPK3482_00318</name>
</gene>
<evidence type="ECO:0000313" key="2">
    <source>
        <dbReference type="EMBL" id="CAB4883353.1"/>
    </source>
</evidence>
<reference evidence="2" key="1">
    <citation type="submission" date="2020-05" db="EMBL/GenBank/DDBJ databases">
        <authorList>
            <person name="Chiriac C."/>
            <person name="Salcher M."/>
            <person name="Ghai R."/>
            <person name="Kavagutti S V."/>
        </authorList>
    </citation>
    <scope>NUCLEOTIDE SEQUENCE</scope>
</reference>
<accession>A0A6J7EVD2</accession>
<proteinExistence type="predicted"/>
<dbReference type="AlphaFoldDB" id="A0A6J7EVD2"/>
<dbReference type="EMBL" id="CAFBLZ010000016">
    <property type="protein sequence ID" value="CAB4883353.1"/>
    <property type="molecule type" value="Genomic_DNA"/>
</dbReference>
<evidence type="ECO:0000256" key="1">
    <source>
        <dbReference type="SAM" id="MobiDB-lite"/>
    </source>
</evidence>
<name>A0A6J7EVD2_9ZZZZ</name>